<dbReference type="EMBL" id="FO818640">
    <property type="protein sequence ID" value="CDM98490.1"/>
    <property type="molecule type" value="Genomic_DNA"/>
</dbReference>
<evidence type="ECO:0000313" key="2">
    <source>
        <dbReference type="Proteomes" id="UP000032946"/>
    </source>
</evidence>
<evidence type="ECO:0000313" key="1">
    <source>
        <dbReference type="EMBL" id="CDM98490.1"/>
    </source>
</evidence>
<organism evidence="1 2">
    <name type="scientific">Limnospira indica PCC 8005</name>
    <dbReference type="NCBI Taxonomy" id="376219"/>
    <lineage>
        <taxon>Bacteria</taxon>
        <taxon>Bacillati</taxon>
        <taxon>Cyanobacteriota</taxon>
        <taxon>Cyanophyceae</taxon>
        <taxon>Oscillatoriophycideae</taxon>
        <taxon>Oscillatoriales</taxon>
        <taxon>Sirenicapillariaceae</taxon>
        <taxon>Limnospira</taxon>
    </lineage>
</organism>
<name>A0A9P1KLB7_9CYAN</name>
<protein>
    <submittedName>
        <fullName evidence="1">Uncharacterized protein</fullName>
    </submittedName>
</protein>
<accession>A0A9P1KLB7</accession>
<sequence length="233" mass="26447">MGAGYHPEQLSIIRLSRTLDYVVNKGCYSMTKLNCHNDETALDFWSLLLDDSENSAYPWSHEQTESYGYFEEADLNLSLSDCFSDDDITQRSQVFFEHIENRWPRISLYQLLVDKLTLNGEVSLLSRIPENILRGISKAVAQDKTFQSLGEQLVFCVSQILPEWDPEDLQVLARPMVNAMRGNDNRALESILTKVGSQQWHELSPVEQARLSLAIAHYALTLANTTGTSLQES</sequence>
<reference evidence="1 2" key="1">
    <citation type="submission" date="2014-02" db="EMBL/GenBank/DDBJ databases">
        <authorList>
            <person name="Genoscope - CEA"/>
        </authorList>
    </citation>
    <scope>NUCLEOTIDE SEQUENCE [LARGE SCALE GENOMIC DNA]</scope>
    <source>
        <strain evidence="1 2">PCC 8005</strain>
    </source>
</reference>
<dbReference type="Proteomes" id="UP000032946">
    <property type="component" value="Chromosome"/>
</dbReference>
<proteinExistence type="predicted"/>
<dbReference type="AlphaFoldDB" id="A0A9P1KLB7"/>
<keyword evidence="2" id="KW-1185">Reference proteome</keyword>
<gene>
    <name evidence="1" type="ORF">ARTHRO_61091</name>
</gene>